<evidence type="ECO:0000313" key="1">
    <source>
        <dbReference type="EMBL" id="MDQ0745801.1"/>
    </source>
</evidence>
<dbReference type="EMBL" id="JAUSYP010000001">
    <property type="protein sequence ID" value="MDQ0745801.1"/>
    <property type="molecule type" value="Genomic_DNA"/>
</dbReference>
<sequence>MRYNYGLHFTGEMVKRYGFLTEGWPASTQQLAPFFTIVVNAVGLERAASWFEAARHADCREREVEQACAYQFGFAIYLAEALDYHGQAPTLAETAAWEATSKLRADAQCWALRS</sequence>
<dbReference type="RefSeq" id="WP_307172952.1">
    <property type="nucleotide sequence ID" value="NZ_JAUSYP010000001.1"/>
</dbReference>
<comment type="caution">
    <text evidence="1">The sequence shown here is derived from an EMBL/GenBank/DDBJ whole genome shotgun (WGS) entry which is preliminary data.</text>
</comment>
<gene>
    <name evidence="1" type="ORF">QF034_000032</name>
</gene>
<reference evidence="1 2" key="1">
    <citation type="submission" date="2023-07" db="EMBL/GenBank/DDBJ databases">
        <title>Comparative genomics of wheat-associated soil bacteria to identify genetic determinants of phenazine resistance.</title>
        <authorList>
            <person name="Mouncey N."/>
        </authorList>
    </citation>
    <scope>NUCLEOTIDE SEQUENCE [LARGE SCALE GENOMIC DNA]</scope>
    <source>
        <strain evidence="1 2">B3I12</strain>
    </source>
</reference>
<name>A0ABU0QEI4_9ACTN</name>
<accession>A0ABU0QEI4</accession>
<dbReference type="Proteomes" id="UP001232755">
    <property type="component" value="Unassembled WGS sequence"/>
</dbReference>
<protein>
    <submittedName>
        <fullName evidence="1">Uncharacterized protein</fullName>
    </submittedName>
</protein>
<evidence type="ECO:0000313" key="2">
    <source>
        <dbReference type="Proteomes" id="UP001232755"/>
    </source>
</evidence>
<organism evidence="1 2">
    <name type="scientific">Streptomyces africanus</name>
    <dbReference type="NCBI Taxonomy" id="231024"/>
    <lineage>
        <taxon>Bacteria</taxon>
        <taxon>Bacillati</taxon>
        <taxon>Actinomycetota</taxon>
        <taxon>Actinomycetes</taxon>
        <taxon>Kitasatosporales</taxon>
        <taxon>Streptomycetaceae</taxon>
        <taxon>Streptomyces</taxon>
    </lineage>
</organism>
<keyword evidence="2" id="KW-1185">Reference proteome</keyword>
<proteinExistence type="predicted"/>